<proteinExistence type="predicted"/>
<dbReference type="GO" id="GO:0004527">
    <property type="term" value="F:exonuclease activity"/>
    <property type="evidence" value="ECO:0007669"/>
    <property type="project" value="UniProtKB-KW"/>
</dbReference>
<keyword evidence="3" id="KW-0540">Nuclease</keyword>
<dbReference type="InterPro" id="IPR027421">
    <property type="entry name" value="DNA_pol_lamdba_lyase_dom_sf"/>
</dbReference>
<dbReference type="AlphaFoldDB" id="A0A4Q5LTF7"/>
<dbReference type="GO" id="GO:0008270">
    <property type="term" value="F:zinc ion binding"/>
    <property type="evidence" value="ECO:0007669"/>
    <property type="project" value="TreeGrafter"/>
</dbReference>
<dbReference type="FunFam" id="3.20.20.140:FF:000047">
    <property type="entry name" value="PHP domain-containing protein"/>
    <property type="match status" value="1"/>
</dbReference>
<dbReference type="EMBL" id="SEWF01000075">
    <property type="protein sequence ID" value="RYU92729.1"/>
    <property type="molecule type" value="Genomic_DNA"/>
</dbReference>
<dbReference type="InterPro" id="IPR016195">
    <property type="entry name" value="Pol/histidinol_Pase-like"/>
</dbReference>
<dbReference type="InterPro" id="IPR022311">
    <property type="entry name" value="PolX-like"/>
</dbReference>
<dbReference type="GO" id="GO:0042578">
    <property type="term" value="F:phosphoric ester hydrolase activity"/>
    <property type="evidence" value="ECO:0007669"/>
    <property type="project" value="TreeGrafter"/>
</dbReference>
<dbReference type="RefSeq" id="WP_130024093.1">
    <property type="nucleotide sequence ID" value="NZ_SEWF01000075.1"/>
</dbReference>
<dbReference type="InterPro" id="IPR010996">
    <property type="entry name" value="HHH_MUS81"/>
</dbReference>
<dbReference type="OrthoDB" id="9808747at2"/>
<dbReference type="GO" id="GO:0003887">
    <property type="term" value="F:DNA-directed DNA polymerase activity"/>
    <property type="evidence" value="ECO:0007669"/>
    <property type="project" value="InterPro"/>
</dbReference>
<dbReference type="Pfam" id="PF14520">
    <property type="entry name" value="HHH_5"/>
    <property type="match status" value="1"/>
</dbReference>
<dbReference type="SMART" id="SM00483">
    <property type="entry name" value="POLXc"/>
    <property type="match status" value="1"/>
</dbReference>
<dbReference type="CDD" id="cd07436">
    <property type="entry name" value="PHP_PolX"/>
    <property type="match status" value="1"/>
</dbReference>
<keyword evidence="4" id="KW-1185">Reference proteome</keyword>
<dbReference type="InterPro" id="IPR002054">
    <property type="entry name" value="DNA-dir_DNA_pol_X"/>
</dbReference>
<dbReference type="InterPro" id="IPR050243">
    <property type="entry name" value="PHP_phosphatase"/>
</dbReference>
<dbReference type="PANTHER" id="PTHR36928">
    <property type="entry name" value="PHOSPHATASE YCDX-RELATED"/>
    <property type="match status" value="1"/>
</dbReference>
<dbReference type="Gene3D" id="1.10.150.20">
    <property type="entry name" value="5' to 3' exonuclease, C-terminal subdomain"/>
    <property type="match status" value="1"/>
</dbReference>
<dbReference type="GO" id="GO:0005829">
    <property type="term" value="C:cytosol"/>
    <property type="evidence" value="ECO:0007669"/>
    <property type="project" value="TreeGrafter"/>
</dbReference>
<keyword evidence="3" id="KW-0269">Exonuclease</keyword>
<dbReference type="GO" id="GO:0003677">
    <property type="term" value="F:DNA binding"/>
    <property type="evidence" value="ECO:0007669"/>
    <property type="project" value="InterPro"/>
</dbReference>
<name>A0A4Q5LTF7_9BACT</name>
<evidence type="ECO:0000313" key="4">
    <source>
        <dbReference type="Proteomes" id="UP000293162"/>
    </source>
</evidence>
<dbReference type="SMART" id="SM00481">
    <property type="entry name" value="POLIIIAc"/>
    <property type="match status" value="1"/>
</dbReference>
<dbReference type="PANTHER" id="PTHR36928:SF1">
    <property type="entry name" value="PHOSPHATASE YCDX-RELATED"/>
    <property type="match status" value="1"/>
</dbReference>
<dbReference type="Gene3D" id="1.10.150.110">
    <property type="entry name" value="DNA polymerase beta, N-terminal domain-like"/>
    <property type="match status" value="1"/>
</dbReference>
<evidence type="ECO:0000313" key="3">
    <source>
        <dbReference type="EMBL" id="RYU92729.1"/>
    </source>
</evidence>
<reference evidence="3 4" key="1">
    <citation type="submission" date="2019-02" db="EMBL/GenBank/DDBJ databases">
        <title>Bacterial novel species Emticicia sp. 17J42-9 isolated from soil.</title>
        <authorList>
            <person name="Jung H.-Y."/>
        </authorList>
    </citation>
    <scope>NUCLEOTIDE SEQUENCE [LARGE SCALE GENOMIC DNA]</scope>
    <source>
        <strain evidence="3 4">17J42-9</strain>
    </source>
</reference>
<dbReference type="InterPro" id="IPR003141">
    <property type="entry name" value="Pol/His_phosphatase_N"/>
</dbReference>
<dbReference type="SUPFAM" id="SSF47802">
    <property type="entry name" value="DNA polymerase beta, N-terminal domain-like"/>
    <property type="match status" value="1"/>
</dbReference>
<keyword evidence="3" id="KW-0378">Hydrolase</keyword>
<protein>
    <submittedName>
        <fullName evidence="3">DNA polymerase/3'-5' exonuclease PolX</fullName>
    </submittedName>
</protein>
<dbReference type="Pfam" id="PF02811">
    <property type="entry name" value="PHP"/>
    <property type="match status" value="1"/>
</dbReference>
<accession>A0A4Q5LTF7</accession>
<dbReference type="SUPFAM" id="SSF89550">
    <property type="entry name" value="PHP domain-like"/>
    <property type="match status" value="1"/>
</dbReference>
<dbReference type="InterPro" id="IPR004013">
    <property type="entry name" value="PHP_dom"/>
</dbReference>
<dbReference type="Proteomes" id="UP000293162">
    <property type="component" value="Unassembled WGS sequence"/>
</dbReference>
<dbReference type="PIRSF" id="PIRSF005047">
    <property type="entry name" value="UCP005047_YshC"/>
    <property type="match status" value="1"/>
</dbReference>
<organism evidence="3 4">
    <name type="scientific">Emticicia agri</name>
    <dbReference type="NCBI Taxonomy" id="2492393"/>
    <lineage>
        <taxon>Bacteria</taxon>
        <taxon>Pseudomonadati</taxon>
        <taxon>Bacteroidota</taxon>
        <taxon>Cytophagia</taxon>
        <taxon>Cytophagales</taxon>
        <taxon>Leadbetterellaceae</taxon>
        <taxon>Emticicia</taxon>
    </lineage>
</organism>
<dbReference type="InterPro" id="IPR047967">
    <property type="entry name" value="PolX_PHP"/>
</dbReference>
<dbReference type="Gene3D" id="3.20.20.140">
    <property type="entry name" value="Metal-dependent hydrolases"/>
    <property type="match status" value="1"/>
</dbReference>
<feature type="domain" description="Polymerase/histidinol phosphatase N-terminal" evidence="1">
    <location>
        <begin position="328"/>
        <end position="412"/>
    </location>
</feature>
<gene>
    <name evidence="3" type="ORF">EWM59_25670</name>
</gene>
<sequence length="569" mass="63875">MVTNSYIVETLEITAKLMELHDADEFRIRAYTNAVFYIDKYTGDLATLDFGQLTQIQGVGKMMAGKILEIVSSGTLKELQELLANTPEGVIDMFKIKGIGVKKIKVLWKEVGIDNINDLQIACENGSLANTKGFGGKTQESILQSIAFLNSQTGKLRMDKAQALAEVIQEDLKKYFARVEISGEVRRKNEIVESLLFLVSNADTHAGGFFGGLPESFVEDPKASSPFTWRGRYLDNKIGLEIKWVATYQFLHKQFIYSADANHLKRKNEKGQTLLKVSKTDGLASEEEVYEKYGIPYIIPEMREGDFAFDWIQTRKNEDLVSWESLKGIMHNHSTYSDGRHSLEQMATYCQELGFEYLGIADHSQSAQYASGLLITKVQQQHAEIEQLNKKLNASGGKPFKILKGIESDILGDGSLDYPDEVLASFDYIVASIHSNLNMTEPRANERLVRAIENPYTTILGHPTGRLLLSRQGYPIDYKLIIDACAANGVIIEINASPYRLDLDWRWIQYALEKGVMLSINPDAHEMEGYHDMHYGVAVARKGGLTTDMTFNALSLADMEAYLAKRKGR</sequence>
<comment type="caution">
    <text evidence="3">The sequence shown here is derived from an EMBL/GenBank/DDBJ whole genome shotgun (WGS) entry which is preliminary data.</text>
</comment>
<evidence type="ECO:0000259" key="1">
    <source>
        <dbReference type="SMART" id="SM00481"/>
    </source>
</evidence>
<evidence type="ECO:0000259" key="2">
    <source>
        <dbReference type="SMART" id="SM00483"/>
    </source>
</evidence>
<dbReference type="Pfam" id="PF14716">
    <property type="entry name" value="HHH_8"/>
    <property type="match status" value="1"/>
</dbReference>
<feature type="domain" description="DNA-directed DNA polymerase X" evidence="2">
    <location>
        <begin position="2"/>
        <end position="304"/>
    </location>
</feature>